<reference evidence="5 6" key="1">
    <citation type="submission" date="2012-05" db="EMBL/GenBank/DDBJ databases">
        <title>Recombination and specialization in a pathogen metapopulation.</title>
        <authorList>
            <person name="Gardiner A."/>
            <person name="Kemen E."/>
            <person name="Schultz-Larsen T."/>
            <person name="MacLean D."/>
            <person name="Van Oosterhout C."/>
            <person name="Jones J.D.G."/>
        </authorList>
    </citation>
    <scope>NUCLEOTIDE SEQUENCE [LARGE SCALE GENOMIC DNA]</scope>
    <source>
        <strain evidence="5 6">Ac Nc2</strain>
    </source>
</reference>
<evidence type="ECO:0000256" key="2">
    <source>
        <dbReference type="SAM" id="MobiDB-lite"/>
    </source>
</evidence>
<dbReference type="PANTHER" id="PTHR23317">
    <property type="entry name" value="DEDICATOR OF CYTOKINESIS DOCK"/>
    <property type="match status" value="1"/>
</dbReference>
<comment type="caution">
    <text evidence="5">The sequence shown here is derived from an EMBL/GenBank/DDBJ whole genome shotgun (WGS) entry which is preliminary data.</text>
</comment>
<dbReference type="InterPro" id="IPR035892">
    <property type="entry name" value="C2_domain_sf"/>
</dbReference>
<protein>
    <recommendedName>
        <fullName evidence="7">DOCKER domain-containing protein</fullName>
    </recommendedName>
</protein>
<dbReference type="InterPro" id="IPR027007">
    <property type="entry name" value="C2_DOCK-type_domain"/>
</dbReference>
<dbReference type="InParanoid" id="A0A024GQ65"/>
<evidence type="ECO:0000256" key="1">
    <source>
        <dbReference type="PROSITE-ProRule" id="PRU00983"/>
    </source>
</evidence>
<organism evidence="5 6">
    <name type="scientific">Albugo candida</name>
    <dbReference type="NCBI Taxonomy" id="65357"/>
    <lineage>
        <taxon>Eukaryota</taxon>
        <taxon>Sar</taxon>
        <taxon>Stramenopiles</taxon>
        <taxon>Oomycota</taxon>
        <taxon>Peronosporomycetes</taxon>
        <taxon>Albuginales</taxon>
        <taxon>Albuginaceae</taxon>
        <taxon>Albugo</taxon>
    </lineage>
</organism>
<name>A0A024GQ65_9STRA</name>
<proteinExistence type="inferred from homology"/>
<dbReference type="PROSITE" id="PS51650">
    <property type="entry name" value="C2_DOCK"/>
    <property type="match status" value="1"/>
</dbReference>
<dbReference type="GO" id="GO:0005085">
    <property type="term" value="F:guanyl-nucleotide exchange factor activity"/>
    <property type="evidence" value="ECO:0007669"/>
    <property type="project" value="InterPro"/>
</dbReference>
<dbReference type="PROSITE" id="PS51651">
    <property type="entry name" value="DOCKER"/>
    <property type="match status" value="1"/>
</dbReference>
<evidence type="ECO:0000313" key="5">
    <source>
        <dbReference type="EMBL" id="CCI48485.1"/>
    </source>
</evidence>
<dbReference type="OrthoDB" id="47328at2759"/>
<dbReference type="STRING" id="65357.A0A024GQ65"/>
<feature type="compositionally biased region" description="Basic and acidic residues" evidence="2">
    <location>
        <begin position="1082"/>
        <end position="1098"/>
    </location>
</feature>
<dbReference type="Gene3D" id="2.60.40.150">
    <property type="entry name" value="C2 domain"/>
    <property type="match status" value="1"/>
</dbReference>
<dbReference type="InterPro" id="IPR043162">
    <property type="entry name" value="DOCK_C_lobe_C"/>
</dbReference>
<gene>
    <name evidence="5" type="ORF">BN9_096150</name>
</gene>
<feature type="domain" description="C2 DOCK-type" evidence="3">
    <location>
        <begin position="394"/>
        <end position="576"/>
    </location>
</feature>
<sequence length="1947" mass="220960">MLHNVSDVTSCSLETLLQALRCRFGLNRAVSTVDSSTFLEDIEKFRIQAGYLELVDVSKCSLRRVCVTPVTSNSSHEFASILYKRPGTWRALRLCQITIPKAVHRTLLQAYEPHFSQPESTFPSQLATPTILEAPIADGNSHCMHIELHLDFALGTIEPLWCRLAIYDLNLNIRITEEICFPLSSTGQMTSSTPDAIFYILKEYPLQHQYIVVKISKILGGDPETCITPYLHPERYFGTLERHKLLDRTNQLMNRLGRYRQTFAWGATSLTSESHKRIVLYRQRSGLRDEQRILQIPDAAKAALRQKIIPGVCEIKIEKIDFVTANRTETLTSSTIVSSQDTIATNAYCEFPMGFESKQDKCFRLILEVQPFCHPTLCQQYGLTGSGKVASSELNALYFYPIQIERCNYRNVVVRVHLLTTELDCVPGFEHCNATTESILPNFYGTNGMEPFALSSVHYHQKNPQFDDEIKVVLPSTLDSRHHLLITFYHVHCKKVTEFHAQQELIGYSALPLMDRCGRIVQDSMHTLSITMTPSSRSGRYSPPVELPEGYLQSFYDTLIPNNNRLPVFTCKTRVLSSIYSQNAHISTLLHPLCREVIHDGTYQRDEADCTRDIEGLVDAPATDVCFFLLPVAKVLFGYICFGSPQTRKAAFVSLLTLFDKVCTSTNSDQDTSEYDTILHDYVQFAFDDREIRNPLNPSEKIHRTRVYRALLLEWRDGLRGNKQSSEQPDTQGRSLPHAHILLKLVLKSMAINLLKDVSGNTVAAATLPSYLDSDDETLVVDVLVELIGIVSEAPPKDTALRRRINSSIAYFCRGLFLVVQPQLPSRIICIYMLNIFRSQRLCATTTHVMLSFCKIIMEFELFVSVNGFNHIYQVQNHQSYGWLAQLIFSAFIFIVKNHDDDQIQIAALKALRHMFVLNTYDCYHQSRDDQERIALLHIPALTSLIPLHSSKHLSFDSDAVSEKGFEMRKELSICIAHLISSLSDRCLSVFLKPASFVTKDLLMISPGRKESQTLITQSLPFEFGWLHCIMVTIRNLIRIYLINANPSFVSLLSPDMKTSSNIKPRVIARARSKTSAAMSTDLEKNRKSVQKVGDRPRQANRLSSPMLLQRPALECLPCHSDSSLTCHESTFNIEERNVSAVKDPSIDGAVRSLQIGVAQNVLRALNKITNEFQKYFSSRRYMAPSSASYIIEDANAVGTIAQPDNRQAQDVLMEMSDLHFLLLSHSVQLETLCSWSSFLDEVVDKYPQPICFVVQLCESLLSYITAFGNNTLGEHLDQSAQFQTRDRLKLLLRIIAFVNDTSIRQCAGILLCKIFHISFEQQGTFHLIRETIMEIFHEVYYGWESSSSNRWVLTPTYLGDIVHQLRFRSNIDSCNLLDASFADQKPFAFHFAEALDTLNNQLDVYFKWKDALEILKSTSSTVFDYELLEEDIHAVMRSISPISMIDEKLFWLDALVRLHAARGHFAEAAYCKCSAAEYCLQSAQVQTGLARNRYASELEKAMEYVERAGWDSKKLEIWESMLRHARDCETNSEHYGQISQILARVVQKPILCDIQQLDFCFYRVSVIFDSRLDCTAPLELTEHIYKRSIFTSLGEFVTEIKLILKAKTSMSTSIELVPEGRSHPAPPEPDTIYFRTTVLKPVGKSVEHCHQYQYATPFTFSGPAYGSVSEQMKRVIYLTVPNSFPYFLTRQVVIDRREYVRCPIENAIEDIAKRNAALQIEIDKERKGCTESKALSLILKGSVDPEVHGGIPEVIRSFFGREHANNDAVENVASRDTILPQLLDSTGHSMDSDLSFTKRLELANIILCFLQKCQQCLRISRKTLRQSASVTSVSFPTPLSPSFQRIHENIFASSHTWNEQKQSNQSVPAALNAMTNFLGITYGSHSGGSPADALEQLQSEFDKSFEMLLVLVRDSIVPAFSNRKEYTQIQKCVQDIQTLRQEDSNT</sequence>
<dbReference type="InterPro" id="IPR026791">
    <property type="entry name" value="DOCK"/>
</dbReference>
<keyword evidence="6" id="KW-1185">Reference proteome</keyword>
<dbReference type="InterPro" id="IPR027357">
    <property type="entry name" value="DOCKER_dom"/>
</dbReference>
<dbReference type="Gene3D" id="1.20.58.740">
    <property type="match status" value="1"/>
</dbReference>
<evidence type="ECO:0000259" key="4">
    <source>
        <dbReference type="PROSITE" id="PS51651"/>
    </source>
</evidence>
<dbReference type="Pfam" id="PF14429">
    <property type="entry name" value="DOCK-C2"/>
    <property type="match status" value="1"/>
</dbReference>
<feature type="domain" description="DOCKER" evidence="4">
    <location>
        <begin position="1440"/>
        <end position="1834"/>
    </location>
</feature>
<dbReference type="CDD" id="cd08679">
    <property type="entry name" value="C2_DOCK180_related"/>
    <property type="match status" value="1"/>
</dbReference>
<dbReference type="CDD" id="cd11684">
    <property type="entry name" value="DHR2_DOCK"/>
    <property type="match status" value="1"/>
</dbReference>
<feature type="region of interest" description="Disordered" evidence="2">
    <location>
        <begin position="1075"/>
        <end position="1104"/>
    </location>
</feature>
<dbReference type="PANTHER" id="PTHR23317:SF76">
    <property type="entry name" value="LD20667P"/>
    <property type="match status" value="1"/>
</dbReference>
<comment type="similarity">
    <text evidence="1">Belongs to the DOCK family.</text>
</comment>
<dbReference type="EMBL" id="CAIX01000228">
    <property type="protein sequence ID" value="CCI48485.1"/>
    <property type="molecule type" value="Genomic_DNA"/>
</dbReference>
<evidence type="ECO:0008006" key="7">
    <source>
        <dbReference type="Google" id="ProtNLM"/>
    </source>
</evidence>
<evidence type="ECO:0000313" key="6">
    <source>
        <dbReference type="Proteomes" id="UP000053237"/>
    </source>
</evidence>
<evidence type="ECO:0000259" key="3">
    <source>
        <dbReference type="PROSITE" id="PS51650"/>
    </source>
</evidence>
<dbReference type="GO" id="GO:0007264">
    <property type="term" value="P:small GTPase-mediated signal transduction"/>
    <property type="evidence" value="ECO:0007669"/>
    <property type="project" value="InterPro"/>
</dbReference>
<accession>A0A024GQ65</accession>
<dbReference type="Proteomes" id="UP000053237">
    <property type="component" value="Unassembled WGS sequence"/>
</dbReference>